<evidence type="ECO:0000259" key="1">
    <source>
        <dbReference type="Pfam" id="PF05699"/>
    </source>
</evidence>
<evidence type="ECO:0008006" key="5">
    <source>
        <dbReference type="Google" id="ProtNLM"/>
    </source>
</evidence>
<dbReference type="InterPro" id="IPR008906">
    <property type="entry name" value="HATC_C_dom"/>
</dbReference>
<feature type="domain" description="hAT-like transposase RNase-H fold" evidence="2">
    <location>
        <begin position="2"/>
        <end position="90"/>
    </location>
</feature>
<dbReference type="Proteomes" id="UP000022910">
    <property type="component" value="Unassembled WGS sequence"/>
</dbReference>
<dbReference type="STRING" id="1432141.A0A015KFH0"/>
<evidence type="ECO:0000313" key="3">
    <source>
        <dbReference type="EMBL" id="EXX78390.1"/>
    </source>
</evidence>
<gene>
    <name evidence="3" type="ORF">RirG_015410</name>
</gene>
<dbReference type="GO" id="GO:0003677">
    <property type="term" value="F:DNA binding"/>
    <property type="evidence" value="ECO:0007669"/>
    <property type="project" value="InterPro"/>
</dbReference>
<dbReference type="SUPFAM" id="SSF53098">
    <property type="entry name" value="Ribonuclease H-like"/>
    <property type="match status" value="1"/>
</dbReference>
<dbReference type="Pfam" id="PF14372">
    <property type="entry name" value="hAT-like_RNase-H"/>
    <property type="match status" value="1"/>
</dbReference>
<reference evidence="3 4" key="1">
    <citation type="submission" date="2014-02" db="EMBL/GenBank/DDBJ databases">
        <title>Single nucleus genome sequencing reveals high similarity among nuclei of an endomycorrhizal fungus.</title>
        <authorList>
            <person name="Lin K."/>
            <person name="Geurts R."/>
            <person name="Zhang Z."/>
            <person name="Limpens E."/>
            <person name="Saunders D.G."/>
            <person name="Mu D."/>
            <person name="Pang E."/>
            <person name="Cao H."/>
            <person name="Cha H."/>
            <person name="Lin T."/>
            <person name="Zhou Q."/>
            <person name="Shang Y."/>
            <person name="Li Y."/>
            <person name="Ivanov S."/>
            <person name="Sharma T."/>
            <person name="Velzen R.V."/>
            <person name="Ruijter N.D."/>
            <person name="Aanen D.K."/>
            <person name="Win J."/>
            <person name="Kamoun S."/>
            <person name="Bisseling T."/>
            <person name="Huang S."/>
        </authorList>
    </citation>
    <scope>NUCLEOTIDE SEQUENCE [LARGE SCALE GENOMIC DNA]</scope>
    <source>
        <strain evidence="4">DAOM197198w</strain>
    </source>
</reference>
<sequence>MSGSNYPTLGTLLLLLDHLSDYITTTIHKTKIKLVKEVAQEMNDKFNSILGNLYNTSAYLALVLDPCYKTRILPDNINEEDLKQMLIDKFNNYQDLEKLFDEDNNDTLEGNKRKSIGLLDHMLQKKKKSNNSQSRNEINEYLIIPLEPSNINPCEWWRNHKLHYPLLSKIARDYIGIPSTSVPSEQAFSKSGELINKRRNRLGDSAIEACMCLNSWIQLFS</sequence>
<name>A0A015KFH0_RHIIW</name>
<dbReference type="InterPro" id="IPR025525">
    <property type="entry name" value="hAT-like_transposase_RNase-H"/>
</dbReference>
<comment type="caution">
    <text evidence="3">The sequence shown here is derived from an EMBL/GenBank/DDBJ whole genome shotgun (WGS) entry which is preliminary data.</text>
</comment>
<keyword evidence="4" id="KW-1185">Reference proteome</keyword>
<dbReference type="EMBL" id="JEMT01009163">
    <property type="protein sequence ID" value="EXX78390.1"/>
    <property type="molecule type" value="Genomic_DNA"/>
</dbReference>
<dbReference type="HOGENOM" id="CLU_009123_4_6_1"/>
<dbReference type="GO" id="GO:0046983">
    <property type="term" value="F:protein dimerization activity"/>
    <property type="evidence" value="ECO:0007669"/>
    <property type="project" value="InterPro"/>
</dbReference>
<feature type="domain" description="HAT C-terminal dimerisation" evidence="1">
    <location>
        <begin position="141"/>
        <end position="217"/>
    </location>
</feature>
<dbReference type="PANTHER" id="PTHR23272">
    <property type="entry name" value="BED FINGER-RELATED"/>
    <property type="match status" value="1"/>
</dbReference>
<dbReference type="Pfam" id="PF05699">
    <property type="entry name" value="Dimer_Tnp_hAT"/>
    <property type="match status" value="1"/>
</dbReference>
<dbReference type="InterPro" id="IPR012337">
    <property type="entry name" value="RNaseH-like_sf"/>
</dbReference>
<evidence type="ECO:0000259" key="2">
    <source>
        <dbReference type="Pfam" id="PF14372"/>
    </source>
</evidence>
<accession>A0A015KFH0</accession>
<organism evidence="3 4">
    <name type="scientific">Rhizophagus irregularis (strain DAOM 197198w)</name>
    <name type="common">Glomus intraradices</name>
    <dbReference type="NCBI Taxonomy" id="1432141"/>
    <lineage>
        <taxon>Eukaryota</taxon>
        <taxon>Fungi</taxon>
        <taxon>Fungi incertae sedis</taxon>
        <taxon>Mucoromycota</taxon>
        <taxon>Glomeromycotina</taxon>
        <taxon>Glomeromycetes</taxon>
        <taxon>Glomerales</taxon>
        <taxon>Glomeraceae</taxon>
        <taxon>Rhizophagus</taxon>
    </lineage>
</organism>
<evidence type="ECO:0000313" key="4">
    <source>
        <dbReference type="Proteomes" id="UP000022910"/>
    </source>
</evidence>
<dbReference type="PANTHER" id="PTHR23272:SF21">
    <property type="entry name" value="BED ZINC FINGER AND HAT DIMERIZATION DOMAIN-CONTAINING PROTEIN"/>
    <property type="match status" value="1"/>
</dbReference>
<protein>
    <recommendedName>
        <fullName evidence="5">Zinc finger bed domain-containing protein daysleeper-like</fullName>
    </recommendedName>
</protein>
<dbReference type="AlphaFoldDB" id="A0A015KFH0"/>
<proteinExistence type="predicted"/>